<dbReference type="EMBL" id="CP069030">
    <property type="protein sequence ID" value="QRC98204.1"/>
    <property type="molecule type" value="Genomic_DNA"/>
</dbReference>
<reference evidence="2" key="1">
    <citation type="journal article" date="2021" name="BMC Genomics">
        <title>Chromosome-level genome assembly and manually-curated proteome of model necrotroph Parastagonospora nodorum Sn15 reveals a genome-wide trove of candidate effector homologs, and redundancy of virulence-related functions within an accessory chromosome.</title>
        <authorList>
            <person name="Bertazzoni S."/>
            <person name="Jones D.A.B."/>
            <person name="Phan H.T."/>
            <person name="Tan K.-C."/>
            <person name="Hane J.K."/>
        </authorList>
    </citation>
    <scope>NUCLEOTIDE SEQUENCE [LARGE SCALE GENOMIC DNA]</scope>
    <source>
        <strain evidence="2">SN15 / ATCC MYA-4574 / FGSC 10173)</strain>
    </source>
</reference>
<dbReference type="VEuPathDB" id="FungiDB:JI435_411700"/>
<evidence type="ECO:0000313" key="1">
    <source>
        <dbReference type="EMBL" id="QRC98204.1"/>
    </source>
</evidence>
<gene>
    <name evidence="1" type="ORF">JI435_411700</name>
</gene>
<proteinExistence type="predicted"/>
<sequence>MCSFVPSCLCSIPQRQLLPDHELSLYVEISFRTLRARSAQYPRITPHSETFHAVIGRFGSIPTLSLSPPILNFLATQEHFQQTCSGSALLLGLCVQTTTPFLQGCTHYQRHQARSHGLDLPR</sequence>
<name>A0A7U2I1D1_PHANO</name>
<organism evidence="1 2">
    <name type="scientific">Phaeosphaeria nodorum (strain SN15 / ATCC MYA-4574 / FGSC 10173)</name>
    <name type="common">Glume blotch fungus</name>
    <name type="synonym">Parastagonospora nodorum</name>
    <dbReference type="NCBI Taxonomy" id="321614"/>
    <lineage>
        <taxon>Eukaryota</taxon>
        <taxon>Fungi</taxon>
        <taxon>Dikarya</taxon>
        <taxon>Ascomycota</taxon>
        <taxon>Pezizomycotina</taxon>
        <taxon>Dothideomycetes</taxon>
        <taxon>Pleosporomycetidae</taxon>
        <taxon>Pleosporales</taxon>
        <taxon>Pleosporineae</taxon>
        <taxon>Phaeosphaeriaceae</taxon>
        <taxon>Parastagonospora</taxon>
    </lineage>
</organism>
<dbReference type="Proteomes" id="UP000663193">
    <property type="component" value="Chromosome 8"/>
</dbReference>
<dbReference type="AlphaFoldDB" id="A0A7U2I1D1"/>
<keyword evidence="2" id="KW-1185">Reference proteome</keyword>
<evidence type="ECO:0000313" key="2">
    <source>
        <dbReference type="Proteomes" id="UP000663193"/>
    </source>
</evidence>
<protein>
    <submittedName>
        <fullName evidence="1">Uncharacterized protein</fullName>
    </submittedName>
</protein>
<accession>A0A7U2I1D1</accession>